<dbReference type="OrthoDB" id="2421975at2759"/>
<accession>A0A9N9JVM6</accession>
<keyword evidence="2" id="KW-1185">Reference proteome</keyword>
<evidence type="ECO:0000313" key="1">
    <source>
        <dbReference type="EMBL" id="CAG8799647.1"/>
    </source>
</evidence>
<reference evidence="1" key="1">
    <citation type="submission" date="2021-06" db="EMBL/GenBank/DDBJ databases">
        <authorList>
            <person name="Kallberg Y."/>
            <person name="Tangrot J."/>
            <person name="Rosling A."/>
        </authorList>
    </citation>
    <scope>NUCLEOTIDE SEQUENCE</scope>
    <source>
        <strain evidence="1">MA453B</strain>
    </source>
</reference>
<name>A0A9N9JVM6_9GLOM</name>
<proteinExistence type="predicted"/>
<comment type="caution">
    <text evidence="1">The sequence shown here is derived from an EMBL/GenBank/DDBJ whole genome shotgun (WGS) entry which is preliminary data.</text>
</comment>
<dbReference type="AlphaFoldDB" id="A0A9N9JVM6"/>
<dbReference type="EMBL" id="CAJVPY010034100">
    <property type="protein sequence ID" value="CAG8799647.1"/>
    <property type="molecule type" value="Genomic_DNA"/>
</dbReference>
<evidence type="ECO:0000313" key="2">
    <source>
        <dbReference type="Proteomes" id="UP000789405"/>
    </source>
</evidence>
<dbReference type="SUPFAM" id="SSF53098">
    <property type="entry name" value="Ribonuclease H-like"/>
    <property type="match status" value="1"/>
</dbReference>
<dbReference type="Proteomes" id="UP000789405">
    <property type="component" value="Unassembled WGS sequence"/>
</dbReference>
<dbReference type="InterPro" id="IPR012337">
    <property type="entry name" value="RNaseH-like_sf"/>
</dbReference>
<protein>
    <submittedName>
        <fullName evidence="1">20986_t:CDS:1</fullName>
    </submittedName>
</protein>
<gene>
    <name evidence="1" type="ORF">DERYTH_LOCUS23102</name>
</gene>
<organism evidence="1 2">
    <name type="scientific">Dentiscutata erythropus</name>
    <dbReference type="NCBI Taxonomy" id="1348616"/>
    <lineage>
        <taxon>Eukaryota</taxon>
        <taxon>Fungi</taxon>
        <taxon>Fungi incertae sedis</taxon>
        <taxon>Mucoromycota</taxon>
        <taxon>Glomeromycotina</taxon>
        <taxon>Glomeromycetes</taxon>
        <taxon>Diversisporales</taxon>
        <taxon>Gigasporaceae</taxon>
        <taxon>Dentiscutata</taxon>
    </lineage>
</organism>
<sequence>MRNELSLLVTAHKKQLETDYLNDNECEIVDNMVEILEPMLVAMELLLSSSYPSIFDIYLNFLELLHHLSKFLDNELHMTDQYMIADSIWSKLNEYWYMLEESTTIATIL</sequence>